<dbReference type="Proteomes" id="UP000734854">
    <property type="component" value="Unassembled WGS sequence"/>
</dbReference>
<feature type="compositionally biased region" description="Polar residues" evidence="1">
    <location>
        <begin position="58"/>
        <end position="67"/>
    </location>
</feature>
<gene>
    <name evidence="2" type="ORF">ZIOFF_035285</name>
</gene>
<evidence type="ECO:0000313" key="3">
    <source>
        <dbReference type="Proteomes" id="UP000734854"/>
    </source>
</evidence>
<sequence length="67" mass="7199">MAAEEVGNKLVRLLYFVGAGLICTKGINLWNDYERKAAAVTTKETNRTMPEAPEGMVNASTAVASKP</sequence>
<dbReference type="AlphaFoldDB" id="A0A8J5GBR7"/>
<reference evidence="2 3" key="1">
    <citation type="submission" date="2020-08" db="EMBL/GenBank/DDBJ databases">
        <title>Plant Genome Project.</title>
        <authorList>
            <person name="Zhang R.-G."/>
        </authorList>
    </citation>
    <scope>NUCLEOTIDE SEQUENCE [LARGE SCALE GENOMIC DNA]</scope>
    <source>
        <tissue evidence="2">Rhizome</tissue>
    </source>
</reference>
<comment type="caution">
    <text evidence="2">The sequence shown here is derived from an EMBL/GenBank/DDBJ whole genome shotgun (WGS) entry which is preliminary data.</text>
</comment>
<feature type="region of interest" description="Disordered" evidence="1">
    <location>
        <begin position="45"/>
        <end position="67"/>
    </location>
</feature>
<name>A0A8J5GBR7_ZINOF</name>
<keyword evidence="3" id="KW-1185">Reference proteome</keyword>
<organism evidence="2 3">
    <name type="scientific">Zingiber officinale</name>
    <name type="common">Ginger</name>
    <name type="synonym">Amomum zingiber</name>
    <dbReference type="NCBI Taxonomy" id="94328"/>
    <lineage>
        <taxon>Eukaryota</taxon>
        <taxon>Viridiplantae</taxon>
        <taxon>Streptophyta</taxon>
        <taxon>Embryophyta</taxon>
        <taxon>Tracheophyta</taxon>
        <taxon>Spermatophyta</taxon>
        <taxon>Magnoliopsida</taxon>
        <taxon>Liliopsida</taxon>
        <taxon>Zingiberales</taxon>
        <taxon>Zingiberaceae</taxon>
        <taxon>Zingiber</taxon>
    </lineage>
</organism>
<evidence type="ECO:0000256" key="1">
    <source>
        <dbReference type="SAM" id="MobiDB-lite"/>
    </source>
</evidence>
<accession>A0A8J5GBR7</accession>
<protein>
    <submittedName>
        <fullName evidence="2">Uncharacterized protein</fullName>
    </submittedName>
</protein>
<proteinExistence type="predicted"/>
<evidence type="ECO:0000313" key="2">
    <source>
        <dbReference type="EMBL" id="KAG6502996.1"/>
    </source>
</evidence>
<dbReference type="EMBL" id="JACMSC010000010">
    <property type="protein sequence ID" value="KAG6502996.1"/>
    <property type="molecule type" value="Genomic_DNA"/>
</dbReference>